<proteinExistence type="predicted"/>
<dbReference type="AlphaFoldDB" id="A0A975L9P4"/>
<gene>
    <name evidence="2" type="ORF">KGD82_24635</name>
</gene>
<evidence type="ECO:0000256" key="1">
    <source>
        <dbReference type="SAM" id="MobiDB-lite"/>
    </source>
</evidence>
<protein>
    <submittedName>
        <fullName evidence="2">Uncharacterized protein</fullName>
    </submittedName>
</protein>
<feature type="region of interest" description="Disordered" evidence="1">
    <location>
        <begin position="48"/>
        <end position="85"/>
    </location>
</feature>
<accession>A0A975L9P4</accession>
<dbReference type="KEGG" id="nec:KGD82_24635"/>
<organism evidence="2 3">
    <name type="scientific">Nocardiopsis eucommiae</name>
    <dbReference type="NCBI Taxonomy" id="2831970"/>
    <lineage>
        <taxon>Bacteria</taxon>
        <taxon>Bacillati</taxon>
        <taxon>Actinomycetota</taxon>
        <taxon>Actinomycetes</taxon>
        <taxon>Streptosporangiales</taxon>
        <taxon>Nocardiopsidaceae</taxon>
        <taxon>Nocardiopsis</taxon>
    </lineage>
</organism>
<keyword evidence="3" id="KW-1185">Reference proteome</keyword>
<dbReference type="Proteomes" id="UP000682416">
    <property type="component" value="Chromosome"/>
</dbReference>
<dbReference type="EMBL" id="CP074402">
    <property type="protein sequence ID" value="QVJ01292.1"/>
    <property type="molecule type" value="Genomic_DNA"/>
</dbReference>
<evidence type="ECO:0000313" key="2">
    <source>
        <dbReference type="EMBL" id="QVJ01292.1"/>
    </source>
</evidence>
<reference evidence="2" key="1">
    <citation type="submission" date="2021-05" db="EMBL/GenBank/DDBJ databases">
        <authorList>
            <person name="Kaiqin L."/>
            <person name="Jian G."/>
        </authorList>
    </citation>
    <scope>NUCLEOTIDE SEQUENCE</scope>
    <source>
        <strain evidence="2">HDS5</strain>
    </source>
</reference>
<name>A0A975L9P4_9ACTN</name>
<sequence length="85" mass="8770">MTNGGVDADFSLGITQGSDVRVSGLSISGGGSGGVMVTGEGTRAVLTDLRVSDWGRSATGSPSEREPRRTSPRAGSPTPRPRPWR</sequence>
<evidence type="ECO:0000313" key="3">
    <source>
        <dbReference type="Proteomes" id="UP000682416"/>
    </source>
</evidence>